<proteinExistence type="predicted"/>
<organism evidence="1 2">
    <name type="scientific">candidate division TA06 bacterium</name>
    <dbReference type="NCBI Taxonomy" id="2250710"/>
    <lineage>
        <taxon>Bacteria</taxon>
        <taxon>Bacteria division TA06</taxon>
    </lineage>
</organism>
<name>A0A933IBJ3_UNCT6</name>
<dbReference type="InterPro" id="IPR017601">
    <property type="entry name" value="DGQHR-contain_dom"/>
</dbReference>
<evidence type="ECO:0000313" key="2">
    <source>
        <dbReference type="Proteomes" id="UP000736328"/>
    </source>
</evidence>
<dbReference type="Pfam" id="PF14072">
    <property type="entry name" value="DndB"/>
    <property type="match status" value="1"/>
</dbReference>
<accession>A0A933IBJ3</accession>
<dbReference type="AlphaFoldDB" id="A0A933IBJ3"/>
<sequence>MLALRMRQKEAEFYFVSYPAEDLLAKVRFMSRFYGERGEQVGGEGGGEEGAEEFFAQIERSSGAFQRDLNRRKVRQIREFFRNESDQPVIPGAVLLFTPEELAFKPLSGHERAGDLEEPGEKFLVIDGQHRLAGLHFYMGEKDANRRIEVPCVIFDGKAAEFAAEMFVIINSTHTKINKSHLVDLYEKISWGTDPEKKYAASLVKDLYSEPDSPLRYHINMLGGKSGQELWINQAQIFGEIYRLARRKEMQGFIKDGRGYCRELGYAFLRDFLKAARSAFGDMWGDNKRYMATRDVTLKALLRVAGDAAAAWGQEILKGEKEPAKFFEEKLSPLSEIGREFRREDFYERFAAKSQVERVETIRRKLNKHLGLAGAGKGAADVP</sequence>
<comment type="caution">
    <text evidence="1">The sequence shown here is derived from an EMBL/GenBank/DDBJ whole genome shotgun (WGS) entry which is preliminary data.</text>
</comment>
<evidence type="ECO:0000313" key="1">
    <source>
        <dbReference type="EMBL" id="MBI4727244.1"/>
    </source>
</evidence>
<gene>
    <name evidence="1" type="ORF">HY768_08515</name>
</gene>
<dbReference type="EMBL" id="JACQXR010000112">
    <property type="protein sequence ID" value="MBI4727244.1"/>
    <property type="molecule type" value="Genomic_DNA"/>
</dbReference>
<dbReference type="NCBIfam" id="TIGR03187">
    <property type="entry name" value="DGQHR"/>
    <property type="match status" value="1"/>
</dbReference>
<dbReference type="CDD" id="cd16413">
    <property type="entry name" value="DGQHR_domain"/>
    <property type="match status" value="1"/>
</dbReference>
<reference evidence="1" key="1">
    <citation type="submission" date="2020-07" db="EMBL/GenBank/DDBJ databases">
        <title>Huge and variable diversity of episymbiotic CPR bacteria and DPANN archaea in groundwater ecosystems.</title>
        <authorList>
            <person name="He C.Y."/>
            <person name="Keren R."/>
            <person name="Whittaker M."/>
            <person name="Farag I.F."/>
            <person name="Doudna J."/>
            <person name="Cate J.H.D."/>
            <person name="Banfield J.F."/>
        </authorList>
    </citation>
    <scope>NUCLEOTIDE SEQUENCE</scope>
    <source>
        <strain evidence="1">NC_groundwater_1520_Pr4_B-0.1um_53_5</strain>
    </source>
</reference>
<dbReference type="InterPro" id="IPR017642">
    <property type="entry name" value="DNA_S_mod_DndB"/>
</dbReference>
<dbReference type="Proteomes" id="UP000736328">
    <property type="component" value="Unassembled WGS sequence"/>
</dbReference>
<protein>
    <submittedName>
        <fullName evidence="1">DGQHR domain-containing protein</fullName>
    </submittedName>
</protein>